<feature type="repeat" description="WD" evidence="3">
    <location>
        <begin position="560"/>
        <end position="601"/>
    </location>
</feature>
<dbReference type="InterPro" id="IPR019775">
    <property type="entry name" value="WD40_repeat_CS"/>
</dbReference>
<feature type="domain" description="Nephrocystin 3-like N-terminal" evidence="4">
    <location>
        <begin position="23"/>
        <end position="178"/>
    </location>
</feature>
<dbReference type="Proteomes" id="UP000054166">
    <property type="component" value="Unassembled WGS sequence"/>
</dbReference>
<keyword evidence="6" id="KW-1185">Reference proteome</keyword>
<keyword evidence="1 3" id="KW-0853">WD repeat</keyword>
<dbReference type="PROSITE" id="PS50082">
    <property type="entry name" value="WD_REPEATS_2"/>
    <property type="match status" value="9"/>
</dbReference>
<dbReference type="Pfam" id="PF24883">
    <property type="entry name" value="NPHP3_N"/>
    <property type="match status" value="1"/>
</dbReference>
<accession>A0A0C3BPC0</accession>
<dbReference type="InterPro" id="IPR015943">
    <property type="entry name" value="WD40/YVTN_repeat-like_dom_sf"/>
</dbReference>
<gene>
    <name evidence="5" type="ORF">PILCRDRAFT_3350</name>
</gene>
<dbReference type="Gene3D" id="2.130.10.10">
    <property type="entry name" value="YVTN repeat-like/Quinoprotein amine dehydrogenase"/>
    <property type="match status" value="3"/>
</dbReference>
<dbReference type="Gene3D" id="3.40.50.300">
    <property type="entry name" value="P-loop containing nucleotide triphosphate hydrolases"/>
    <property type="match status" value="1"/>
</dbReference>
<reference evidence="6" key="2">
    <citation type="submission" date="2015-01" db="EMBL/GenBank/DDBJ databases">
        <title>Evolutionary Origins and Diversification of the Mycorrhizal Mutualists.</title>
        <authorList>
            <consortium name="DOE Joint Genome Institute"/>
            <consortium name="Mycorrhizal Genomics Consortium"/>
            <person name="Kohler A."/>
            <person name="Kuo A."/>
            <person name="Nagy L.G."/>
            <person name="Floudas D."/>
            <person name="Copeland A."/>
            <person name="Barry K.W."/>
            <person name="Cichocki N."/>
            <person name="Veneault-Fourrey C."/>
            <person name="LaButti K."/>
            <person name="Lindquist E.A."/>
            <person name="Lipzen A."/>
            <person name="Lundell T."/>
            <person name="Morin E."/>
            <person name="Murat C."/>
            <person name="Riley R."/>
            <person name="Ohm R."/>
            <person name="Sun H."/>
            <person name="Tunlid A."/>
            <person name="Henrissat B."/>
            <person name="Grigoriev I.V."/>
            <person name="Hibbett D.S."/>
            <person name="Martin F."/>
        </authorList>
    </citation>
    <scope>NUCLEOTIDE SEQUENCE [LARGE SCALE GENOMIC DNA]</scope>
    <source>
        <strain evidence="6">F 1598</strain>
    </source>
</reference>
<feature type="repeat" description="WD" evidence="3">
    <location>
        <begin position="899"/>
        <end position="931"/>
    </location>
</feature>
<evidence type="ECO:0000259" key="4">
    <source>
        <dbReference type="Pfam" id="PF24883"/>
    </source>
</evidence>
<dbReference type="HOGENOM" id="CLU_000288_6_3_1"/>
<evidence type="ECO:0000256" key="1">
    <source>
        <dbReference type="ARBA" id="ARBA00022574"/>
    </source>
</evidence>
<dbReference type="PROSITE" id="PS00678">
    <property type="entry name" value="WD_REPEATS_1"/>
    <property type="match status" value="6"/>
</dbReference>
<feature type="repeat" description="WD" evidence="3">
    <location>
        <begin position="601"/>
        <end position="642"/>
    </location>
</feature>
<dbReference type="EMBL" id="KN832977">
    <property type="protein sequence ID" value="KIM88338.1"/>
    <property type="molecule type" value="Genomic_DNA"/>
</dbReference>
<dbReference type="SUPFAM" id="SSF50978">
    <property type="entry name" value="WD40 repeat-like"/>
    <property type="match status" value="2"/>
</dbReference>
<feature type="repeat" description="WD" evidence="3">
    <location>
        <begin position="857"/>
        <end position="898"/>
    </location>
</feature>
<feature type="repeat" description="WD" evidence="3">
    <location>
        <begin position="729"/>
        <end position="770"/>
    </location>
</feature>
<dbReference type="Pfam" id="PF00400">
    <property type="entry name" value="WD40"/>
    <property type="match status" value="9"/>
</dbReference>
<protein>
    <recommendedName>
        <fullName evidence="4">Nephrocystin 3-like N-terminal domain-containing protein</fullName>
    </recommendedName>
</protein>
<dbReference type="PRINTS" id="PR00320">
    <property type="entry name" value="GPROTEINBRPT"/>
</dbReference>
<dbReference type="InterPro" id="IPR001680">
    <property type="entry name" value="WD40_rpt"/>
</dbReference>
<evidence type="ECO:0000256" key="2">
    <source>
        <dbReference type="ARBA" id="ARBA00022737"/>
    </source>
</evidence>
<organism evidence="5 6">
    <name type="scientific">Piloderma croceum (strain F 1598)</name>
    <dbReference type="NCBI Taxonomy" id="765440"/>
    <lineage>
        <taxon>Eukaryota</taxon>
        <taxon>Fungi</taxon>
        <taxon>Dikarya</taxon>
        <taxon>Basidiomycota</taxon>
        <taxon>Agaricomycotina</taxon>
        <taxon>Agaricomycetes</taxon>
        <taxon>Agaricomycetidae</taxon>
        <taxon>Atheliales</taxon>
        <taxon>Atheliaceae</taxon>
        <taxon>Piloderma</taxon>
    </lineage>
</organism>
<dbReference type="SMART" id="SM00320">
    <property type="entry name" value="WD40"/>
    <property type="match status" value="9"/>
</dbReference>
<reference evidence="5 6" key="1">
    <citation type="submission" date="2014-04" db="EMBL/GenBank/DDBJ databases">
        <authorList>
            <consortium name="DOE Joint Genome Institute"/>
            <person name="Kuo A."/>
            <person name="Tarkka M."/>
            <person name="Buscot F."/>
            <person name="Kohler A."/>
            <person name="Nagy L.G."/>
            <person name="Floudas D."/>
            <person name="Copeland A."/>
            <person name="Barry K.W."/>
            <person name="Cichocki N."/>
            <person name="Veneault-Fourrey C."/>
            <person name="LaButti K."/>
            <person name="Lindquist E.A."/>
            <person name="Lipzen A."/>
            <person name="Lundell T."/>
            <person name="Morin E."/>
            <person name="Murat C."/>
            <person name="Sun H."/>
            <person name="Tunlid A."/>
            <person name="Henrissat B."/>
            <person name="Grigoriev I.V."/>
            <person name="Hibbett D.S."/>
            <person name="Martin F."/>
            <person name="Nordberg H.P."/>
            <person name="Cantor M.N."/>
            <person name="Hua S.X."/>
        </authorList>
    </citation>
    <scope>NUCLEOTIDE SEQUENCE [LARGE SCALE GENOMIC DNA]</scope>
    <source>
        <strain evidence="5 6">F 1598</strain>
    </source>
</reference>
<dbReference type="InParanoid" id="A0A0C3BPC0"/>
<proteinExistence type="predicted"/>
<feature type="repeat" description="WD" evidence="3">
    <location>
        <begin position="813"/>
        <end position="854"/>
    </location>
</feature>
<dbReference type="InterPro" id="IPR020472">
    <property type="entry name" value="WD40_PAC1"/>
</dbReference>
<evidence type="ECO:0000313" key="5">
    <source>
        <dbReference type="EMBL" id="KIM88338.1"/>
    </source>
</evidence>
<feature type="repeat" description="WD" evidence="3">
    <location>
        <begin position="771"/>
        <end position="812"/>
    </location>
</feature>
<dbReference type="PANTHER" id="PTHR44129">
    <property type="entry name" value="WD REPEAT-CONTAINING PROTEIN POP1"/>
    <property type="match status" value="1"/>
</dbReference>
<evidence type="ECO:0000256" key="3">
    <source>
        <dbReference type="PROSITE-ProRule" id="PRU00221"/>
    </source>
</evidence>
<dbReference type="SUPFAM" id="SSF52540">
    <property type="entry name" value="P-loop containing nucleoside triphosphate hydrolases"/>
    <property type="match status" value="1"/>
</dbReference>
<evidence type="ECO:0000313" key="6">
    <source>
        <dbReference type="Proteomes" id="UP000054166"/>
    </source>
</evidence>
<dbReference type="InterPro" id="IPR050349">
    <property type="entry name" value="WD_LIS1/nudF_dynein_reg"/>
</dbReference>
<dbReference type="InterPro" id="IPR036322">
    <property type="entry name" value="WD40_repeat_dom_sf"/>
</dbReference>
<sequence>MDASRRTGCLPNTRTDVLRFIVDWVNDPTSQQNILWLHGLAGSGKSALSTTIASMFRELGKLGAFLFFDRHVAGSSDPATVIRTLAHQLGACVPEIGTAIGAVVERNSTITISSLQHQFNWLIRDILAITELSSQTIVIVLDALDECGTASEREGLLMLLGQNFVDLPFSVRTIVTSRTEIDIYNVFTSQRHILAYELDVTSPTTSEDILSYFRHRLSSIRIKNRHLGLGEDWPGEAVIHRLVQRASGLFIWAATALEFINGHDPRKRVGVILNGDVACGAEAGLDALYGTALESAGRWDDEDFVVDFRNILGVILLAREPLSNDAIDALLHMPEDRPSIHTTSLLGCILQQGPTVRVLHPSFADFLTTKDRCRRDKWYFDRSTCHRRLAFLCLDRMDAALRQNICGMSLANDIAAETLPEEVSYSCVFWIDHICGIEDDFLAVAKQLRKFLFNHLLHWVEVMSVLRRSRDAISGLDRLLHWISIYSPNDGKLLVLVRDACRFTRFFVHSIQAHPLLVYMSALPFTPTNTALYRTFHHPDEYPWISGDIEHAWSPLLLMLTGHEAKVTSVAISPDGTRIISASYDMSIRVWDSINGAEVKRMEHMSAIEAVGFSPDGRRIVLGSVNHTASVWDMISGLEVSEMRGHTDAVRSVEFSPNGRRVVSGSSDMSIRVWDAATGAEILSIIRGHKTGVNCVVFSPDGKKIASGSDGKTIRIWDATTGAETLPTSLRHADAVTSVRFSPNGRKIASGSRDNTIRIWDLTSGAKVSELRGHEQYVTSVAFSPDGSRIISGSWDETIRVWDVATGSQISELRGHEGPVASVSCSPDGCQIISGSFDTTVRIWDMTPDSENVSPPLRGHDGQVNCIAFSRDGRRIVSGSYDKTVRVWDATTGSEVLKLRGHMYNVVSVSFSPDGSRIASGSLDRTVMIWDAISGAAAFPPLRAHTTACTGIWSVDFSADGSRIICRSTSQTISYDASSGTRLHTNTLESDDSLHDSINISRDGWVMDWVNGRTLCQLPSMVSHSCYTVHKRSVAVGTKSGRLFVIHFPPILFTSADTEGTEIDAEKSPGVALKKRADVSHLLQRVSLYEEIIMVYGNDRVFVEDLEGGNKTSETRDTSSLGSLQSEAISAIAAVIDAPSPYH</sequence>
<name>A0A0C3BPC0_PILCF</name>
<dbReference type="AlphaFoldDB" id="A0A0C3BPC0"/>
<dbReference type="PROSITE" id="PS50294">
    <property type="entry name" value="WD_REPEATS_REGION"/>
    <property type="match status" value="9"/>
</dbReference>
<dbReference type="STRING" id="765440.A0A0C3BPC0"/>
<dbReference type="OrthoDB" id="538223at2759"/>
<dbReference type="CDD" id="cd00200">
    <property type="entry name" value="WD40"/>
    <property type="match status" value="2"/>
</dbReference>
<dbReference type="InterPro" id="IPR056884">
    <property type="entry name" value="NPHP3-like_N"/>
</dbReference>
<dbReference type="InterPro" id="IPR027417">
    <property type="entry name" value="P-loop_NTPase"/>
</dbReference>
<keyword evidence="2" id="KW-0677">Repeat</keyword>
<feature type="repeat" description="WD" evidence="3">
    <location>
        <begin position="643"/>
        <end position="684"/>
    </location>
</feature>
<feature type="repeat" description="WD" evidence="3">
    <location>
        <begin position="686"/>
        <end position="727"/>
    </location>
</feature>